<proteinExistence type="predicted"/>
<evidence type="ECO:0000313" key="1">
    <source>
        <dbReference type="EMBL" id="BAK10950.1"/>
    </source>
</evidence>
<protein>
    <submittedName>
        <fullName evidence="1">Predicted cytoplasmic protein YqeH</fullName>
    </submittedName>
</protein>
<dbReference type="EMBL" id="AP012032">
    <property type="protein sequence ID" value="BAK10950.1"/>
    <property type="molecule type" value="Genomic_DNA"/>
</dbReference>
<dbReference type="AlphaFoldDB" id="A0A0H3KZ42"/>
<name>A0A0H3KZ42_PANAA</name>
<organism evidence="1 2">
    <name type="scientific">Pantoea ananatis (strain AJ13355)</name>
    <dbReference type="NCBI Taxonomy" id="932677"/>
    <lineage>
        <taxon>Bacteria</taxon>
        <taxon>Pseudomonadati</taxon>
        <taxon>Pseudomonadota</taxon>
        <taxon>Gammaproteobacteria</taxon>
        <taxon>Enterobacterales</taxon>
        <taxon>Erwiniaceae</taxon>
        <taxon>Pantoea</taxon>
    </lineage>
</organism>
<accession>A0A0H3KZ42</accession>
<dbReference type="KEGG" id="paj:PAJ_0870"/>
<sequence>METVQNNHLIIVILTFSGRLPLNEASQLCVTDIRIFLVKEADLSFNPLKEKETHCYDRSTFLTSGRNRLMRRITKEDVRCSSCKYCCQLTSNTQEEILRCPIQKIAVWPGNNHFLIKGVLSLVAGRYESLFCRGCIFVDFSIHNLRYFTNKNWMDYLRGTGLAIIIISDRRMESLASFWRRQEPTINTVIYADGKIEDIKKAVNACYYGLKGGERKRVNALTLEEVKFLDLANYGHSLGEISSEMKLGVKKVYIIKDAVRRKTGINLNQLLSS</sequence>
<reference evidence="2" key="1">
    <citation type="journal article" date="2012" name="Appl. Microbiol. Biotechnol.">
        <title>The complete genome sequence of Pantoea ananatis AJ13355, an organism with great biotechnological potential.</title>
        <authorList>
            <person name="Hara Y."/>
            <person name="Kadotani N."/>
            <person name="Izui H."/>
            <person name="Katashkina J.I."/>
            <person name="Kuvaeva T.M."/>
            <person name="Andreeva I.G."/>
            <person name="Golubeva L.I."/>
            <person name="Malko D.B."/>
            <person name="Makeev V.J."/>
            <person name="Mashko S.V."/>
            <person name="Kozlov Y.I."/>
        </authorList>
    </citation>
    <scope>NUCLEOTIDE SEQUENCE [LARGE SCALE GENOMIC DNA]</scope>
    <source>
        <strain evidence="2">AJ13355</strain>
    </source>
</reference>
<gene>
    <name evidence="1" type="primary">yqeH</name>
    <name evidence="1" type="ordered locus">PAJ_0870</name>
</gene>
<dbReference type="Proteomes" id="UP000006690">
    <property type="component" value="Chromosome"/>
</dbReference>
<evidence type="ECO:0000313" key="2">
    <source>
        <dbReference type="Proteomes" id="UP000006690"/>
    </source>
</evidence>
<dbReference type="PATRIC" id="fig|932677.3.peg.992"/>
<dbReference type="eggNOG" id="COG2771">
    <property type="taxonomic scope" value="Bacteria"/>
</dbReference>
<dbReference type="RefSeq" id="WP_014593457.1">
    <property type="nucleotide sequence ID" value="NC_017531.2"/>
</dbReference>
<dbReference type="HOGENOM" id="CLU_088924_0_0_6"/>
<dbReference type="OrthoDB" id="6546443at2"/>